<evidence type="ECO:0000259" key="9">
    <source>
        <dbReference type="PROSITE" id="PS50928"/>
    </source>
</evidence>
<dbReference type="GO" id="GO:0005886">
    <property type="term" value="C:plasma membrane"/>
    <property type="evidence" value="ECO:0007669"/>
    <property type="project" value="UniProtKB-SubCell"/>
</dbReference>
<dbReference type="GO" id="GO:0055085">
    <property type="term" value="P:transmembrane transport"/>
    <property type="evidence" value="ECO:0007669"/>
    <property type="project" value="InterPro"/>
</dbReference>
<evidence type="ECO:0000256" key="1">
    <source>
        <dbReference type="ARBA" id="ARBA00004651"/>
    </source>
</evidence>
<dbReference type="Pfam" id="PF12911">
    <property type="entry name" value="OppC_N"/>
    <property type="match status" value="1"/>
</dbReference>
<evidence type="ECO:0000256" key="8">
    <source>
        <dbReference type="SAM" id="MobiDB-lite"/>
    </source>
</evidence>
<keyword evidence="2 7" id="KW-0813">Transport</keyword>
<evidence type="ECO:0000256" key="5">
    <source>
        <dbReference type="ARBA" id="ARBA00022989"/>
    </source>
</evidence>
<dbReference type="PANTHER" id="PTHR43386">
    <property type="entry name" value="OLIGOPEPTIDE TRANSPORT SYSTEM PERMEASE PROTEIN APPC"/>
    <property type="match status" value="1"/>
</dbReference>
<evidence type="ECO:0000256" key="6">
    <source>
        <dbReference type="ARBA" id="ARBA00023136"/>
    </source>
</evidence>
<organism evidence="10 11">
    <name type="scientific">Nocardiopsis composta</name>
    <dbReference type="NCBI Taxonomy" id="157465"/>
    <lineage>
        <taxon>Bacteria</taxon>
        <taxon>Bacillati</taxon>
        <taxon>Actinomycetota</taxon>
        <taxon>Actinomycetes</taxon>
        <taxon>Streptosporangiales</taxon>
        <taxon>Nocardiopsidaceae</taxon>
        <taxon>Nocardiopsis</taxon>
    </lineage>
</organism>
<dbReference type="SUPFAM" id="SSF161098">
    <property type="entry name" value="MetI-like"/>
    <property type="match status" value="1"/>
</dbReference>
<dbReference type="PANTHER" id="PTHR43386:SF23">
    <property type="entry name" value="ABC TRANSPORTER"/>
    <property type="match status" value="1"/>
</dbReference>
<comment type="similarity">
    <text evidence="7">Belongs to the binding-protein-dependent transport system permease family.</text>
</comment>
<evidence type="ECO:0000313" key="10">
    <source>
        <dbReference type="EMBL" id="MBB5435599.1"/>
    </source>
</evidence>
<dbReference type="Proteomes" id="UP000572635">
    <property type="component" value="Unassembled WGS sequence"/>
</dbReference>
<gene>
    <name evidence="10" type="ORF">HDA36_005747</name>
</gene>
<dbReference type="InterPro" id="IPR035906">
    <property type="entry name" value="MetI-like_sf"/>
</dbReference>
<keyword evidence="6 7" id="KW-0472">Membrane</keyword>
<sequence>MSDRTSAAAPPPSAGPREPAARTRHGVWRRFARHRPAAAGLAALALITLAVIALPPLIGYDPEAVSLADKNLPPSAEHLMGTDELGRDLFARVLDGGRLTLSVAAAAVGFSMVVGVAVGAVAGYFGGVVDNLLMRLVDIGYSLPALFVVILLVTLVGAGFWPIVLAVAMFSWMNTARLVRAGYLSLKEQDFVEATRGIGAGHLRIAVRHLLPGTVGPTVVTATLGIATAILTESALSFLGLGFQPPQATWGGLLYEAQRPVIAMGHWWRGLFPGAMIFAVVLAANYVGDGLNDAFEPRRSRR</sequence>
<protein>
    <submittedName>
        <fullName evidence="10">Peptide/nickel transport system permease protein</fullName>
    </submittedName>
</protein>
<proteinExistence type="inferred from homology"/>
<feature type="transmembrane region" description="Helical" evidence="7">
    <location>
        <begin position="99"/>
        <end position="125"/>
    </location>
</feature>
<evidence type="ECO:0000256" key="4">
    <source>
        <dbReference type="ARBA" id="ARBA00022692"/>
    </source>
</evidence>
<dbReference type="InterPro" id="IPR050366">
    <property type="entry name" value="BP-dependent_transpt_permease"/>
</dbReference>
<dbReference type="Gene3D" id="1.10.3720.10">
    <property type="entry name" value="MetI-like"/>
    <property type="match status" value="1"/>
</dbReference>
<feature type="domain" description="ABC transmembrane type-1" evidence="9">
    <location>
        <begin position="97"/>
        <end position="288"/>
    </location>
</feature>
<dbReference type="AlphaFoldDB" id="A0A7W8QSZ6"/>
<keyword evidence="11" id="KW-1185">Reference proteome</keyword>
<keyword evidence="4 7" id="KW-0812">Transmembrane</keyword>
<feature type="transmembrane region" description="Helical" evidence="7">
    <location>
        <begin position="145"/>
        <end position="170"/>
    </location>
</feature>
<feature type="transmembrane region" description="Helical" evidence="7">
    <location>
        <begin position="37"/>
        <end position="60"/>
    </location>
</feature>
<comment type="subcellular location">
    <subcellularLocation>
        <location evidence="1 7">Cell membrane</location>
        <topology evidence="1 7">Multi-pass membrane protein</topology>
    </subcellularLocation>
</comment>
<evidence type="ECO:0000313" key="11">
    <source>
        <dbReference type="Proteomes" id="UP000572635"/>
    </source>
</evidence>
<feature type="transmembrane region" description="Helical" evidence="7">
    <location>
        <begin position="267"/>
        <end position="287"/>
    </location>
</feature>
<keyword evidence="5 7" id="KW-1133">Transmembrane helix</keyword>
<dbReference type="PROSITE" id="PS50928">
    <property type="entry name" value="ABC_TM1"/>
    <property type="match status" value="1"/>
</dbReference>
<feature type="region of interest" description="Disordered" evidence="8">
    <location>
        <begin position="1"/>
        <end position="23"/>
    </location>
</feature>
<dbReference type="InterPro" id="IPR025966">
    <property type="entry name" value="OppC_N"/>
</dbReference>
<dbReference type="EMBL" id="JACHDB010000002">
    <property type="protein sequence ID" value="MBB5435599.1"/>
    <property type="molecule type" value="Genomic_DNA"/>
</dbReference>
<evidence type="ECO:0000256" key="7">
    <source>
        <dbReference type="RuleBase" id="RU363032"/>
    </source>
</evidence>
<name>A0A7W8QSZ6_9ACTN</name>
<dbReference type="RefSeq" id="WP_184398516.1">
    <property type="nucleotide sequence ID" value="NZ_BAAAJD010000151.1"/>
</dbReference>
<accession>A0A7W8QSZ6</accession>
<comment type="caution">
    <text evidence="10">The sequence shown here is derived from an EMBL/GenBank/DDBJ whole genome shotgun (WGS) entry which is preliminary data.</text>
</comment>
<dbReference type="CDD" id="cd06261">
    <property type="entry name" value="TM_PBP2"/>
    <property type="match status" value="1"/>
</dbReference>
<evidence type="ECO:0000256" key="2">
    <source>
        <dbReference type="ARBA" id="ARBA00022448"/>
    </source>
</evidence>
<keyword evidence="3" id="KW-1003">Cell membrane</keyword>
<dbReference type="InterPro" id="IPR000515">
    <property type="entry name" value="MetI-like"/>
</dbReference>
<reference evidence="10 11" key="1">
    <citation type="submission" date="2020-08" db="EMBL/GenBank/DDBJ databases">
        <title>Sequencing the genomes of 1000 actinobacteria strains.</title>
        <authorList>
            <person name="Klenk H.-P."/>
        </authorList>
    </citation>
    <scope>NUCLEOTIDE SEQUENCE [LARGE SCALE GENOMIC DNA]</scope>
    <source>
        <strain evidence="10 11">DSM 44551</strain>
    </source>
</reference>
<evidence type="ECO:0000256" key="3">
    <source>
        <dbReference type="ARBA" id="ARBA00022475"/>
    </source>
</evidence>
<dbReference type="Pfam" id="PF00528">
    <property type="entry name" value="BPD_transp_1"/>
    <property type="match status" value="1"/>
</dbReference>